<dbReference type="OrthoDB" id="9784844at2"/>
<proteinExistence type="predicted"/>
<dbReference type="PANTHER" id="PTHR40076:SF1">
    <property type="entry name" value="MEMBRANE PROTEIN"/>
    <property type="match status" value="1"/>
</dbReference>
<name>A0A167T0F8_9BACL</name>
<dbReference type="PATRIC" id="fig|294699.3.peg.2333"/>
<organism evidence="2 3">
    <name type="scientific">Anoxybacteroides amylolyticum</name>
    <dbReference type="NCBI Taxonomy" id="294699"/>
    <lineage>
        <taxon>Bacteria</taxon>
        <taxon>Bacillati</taxon>
        <taxon>Bacillota</taxon>
        <taxon>Bacilli</taxon>
        <taxon>Bacillales</taxon>
        <taxon>Anoxybacillaceae</taxon>
        <taxon>Anoxybacteroides</taxon>
    </lineage>
</organism>
<dbReference type="AlphaFoldDB" id="A0A167T0F8"/>
<keyword evidence="1" id="KW-0812">Transmembrane</keyword>
<feature type="transmembrane region" description="Helical" evidence="1">
    <location>
        <begin position="172"/>
        <end position="197"/>
    </location>
</feature>
<dbReference type="KEGG" id="aamy:GFC30_2259"/>
<dbReference type="PANTHER" id="PTHR40076">
    <property type="entry name" value="MEMBRANE PROTEIN-RELATED"/>
    <property type="match status" value="1"/>
</dbReference>
<evidence type="ECO:0000313" key="2">
    <source>
        <dbReference type="EMBL" id="ANB59256.1"/>
    </source>
</evidence>
<reference evidence="2 3" key="1">
    <citation type="journal article" date="2006" name="Syst. Appl. Microbiol.">
        <title>Anoxybacillus amylolyticus sp. nov., a thermophilic amylase producing bacterium isolated from Mount Rittmann (Antarctica).</title>
        <authorList>
            <person name="Poli A."/>
            <person name="Esposito E."/>
            <person name="Lama L."/>
            <person name="Orlando P."/>
            <person name="Nicolaus G."/>
            <person name="de Appolonia F."/>
            <person name="Gambacorta A."/>
            <person name="Nicolaus B."/>
        </authorList>
    </citation>
    <scope>NUCLEOTIDE SEQUENCE [LARGE SCALE GENOMIC DNA]</scope>
    <source>
        <strain evidence="2 3">DSM 15939</strain>
    </source>
</reference>
<evidence type="ECO:0000256" key="1">
    <source>
        <dbReference type="SAM" id="Phobius"/>
    </source>
</evidence>
<keyword evidence="1" id="KW-1133">Transmembrane helix</keyword>
<evidence type="ECO:0008006" key="4">
    <source>
        <dbReference type="Google" id="ProtNLM"/>
    </source>
</evidence>
<protein>
    <recommendedName>
        <fullName evidence="4">Integral membrane protein</fullName>
    </recommendedName>
</protein>
<sequence length="220" mass="25272">MTLSMLRRQARQALKGKWGAAVLFMLVYFFMSTLVPTIIEMLASGGWNAWIEQENPPIAASIFNLLYSFALIPLGIAMYWAFLDVYRGQHLHVSRMFSAYTPAKLPFKLIGTSILFGIFVFLWSLLLIIPGIVKSFAYSQTFFLLKDHPEYSALQAITESKKRMKGYKWKLFLLYLSFIGWGLLSILTLGIGLLWLIPYIYTSLAAFYEEFIRTQETSVE</sequence>
<dbReference type="EMBL" id="CP015438">
    <property type="protein sequence ID" value="ANB59256.1"/>
    <property type="molecule type" value="Genomic_DNA"/>
</dbReference>
<accession>A0A167T0F8</accession>
<feature type="transmembrane region" description="Helical" evidence="1">
    <location>
        <begin position="107"/>
        <end position="133"/>
    </location>
</feature>
<keyword evidence="3" id="KW-1185">Reference proteome</keyword>
<dbReference type="InterPro" id="IPR010380">
    <property type="entry name" value="DUF975"/>
</dbReference>
<dbReference type="RefSeq" id="WP_066325496.1">
    <property type="nucleotide sequence ID" value="NZ_CP015438.1"/>
</dbReference>
<feature type="transmembrane region" description="Helical" evidence="1">
    <location>
        <begin position="59"/>
        <end position="86"/>
    </location>
</feature>
<evidence type="ECO:0000313" key="3">
    <source>
        <dbReference type="Proteomes" id="UP000076865"/>
    </source>
</evidence>
<dbReference type="Proteomes" id="UP000076865">
    <property type="component" value="Chromosome"/>
</dbReference>
<gene>
    <name evidence="2" type="ORF">GFC30_2259</name>
</gene>
<keyword evidence="1" id="KW-0472">Membrane</keyword>
<feature type="transmembrane region" description="Helical" evidence="1">
    <location>
        <begin position="20"/>
        <end position="39"/>
    </location>
</feature>
<dbReference type="Pfam" id="PF06161">
    <property type="entry name" value="DUF975"/>
    <property type="match status" value="1"/>
</dbReference>